<comment type="caution">
    <text evidence="2">The sequence shown here is derived from an EMBL/GenBank/DDBJ whole genome shotgun (WGS) entry which is preliminary data.</text>
</comment>
<proteinExistence type="predicted"/>
<reference evidence="2" key="1">
    <citation type="submission" date="2020-06" db="EMBL/GenBank/DDBJ databases">
        <title>WGS assembly of Ceratodon purpureus strain R40.</title>
        <authorList>
            <person name="Carey S.B."/>
            <person name="Jenkins J."/>
            <person name="Shu S."/>
            <person name="Lovell J.T."/>
            <person name="Sreedasyam A."/>
            <person name="Maumus F."/>
            <person name="Tiley G.P."/>
            <person name="Fernandez-Pozo N."/>
            <person name="Barry K."/>
            <person name="Chen C."/>
            <person name="Wang M."/>
            <person name="Lipzen A."/>
            <person name="Daum C."/>
            <person name="Saski C.A."/>
            <person name="Payton A.C."/>
            <person name="Mcbreen J.C."/>
            <person name="Conrad R.E."/>
            <person name="Kollar L.M."/>
            <person name="Olsson S."/>
            <person name="Huttunen S."/>
            <person name="Landis J.B."/>
            <person name="Wickett N.J."/>
            <person name="Johnson M.G."/>
            <person name="Rensing S.A."/>
            <person name="Grimwood J."/>
            <person name="Schmutz J."/>
            <person name="Mcdaniel S.F."/>
        </authorList>
    </citation>
    <scope>NUCLEOTIDE SEQUENCE</scope>
    <source>
        <strain evidence="2">R40</strain>
    </source>
</reference>
<dbReference type="EMBL" id="CM026433">
    <property type="protein sequence ID" value="KAG0554433.1"/>
    <property type="molecule type" value="Genomic_DNA"/>
</dbReference>
<accession>A0A8T0G586</accession>
<organism evidence="2 3">
    <name type="scientific">Ceratodon purpureus</name>
    <name type="common">Fire moss</name>
    <name type="synonym">Dicranum purpureum</name>
    <dbReference type="NCBI Taxonomy" id="3225"/>
    <lineage>
        <taxon>Eukaryota</taxon>
        <taxon>Viridiplantae</taxon>
        <taxon>Streptophyta</taxon>
        <taxon>Embryophyta</taxon>
        <taxon>Bryophyta</taxon>
        <taxon>Bryophytina</taxon>
        <taxon>Bryopsida</taxon>
        <taxon>Dicranidae</taxon>
        <taxon>Pseudoditrichales</taxon>
        <taxon>Ditrichaceae</taxon>
        <taxon>Ceratodon</taxon>
    </lineage>
</organism>
<evidence type="ECO:0000256" key="1">
    <source>
        <dbReference type="SAM" id="SignalP"/>
    </source>
</evidence>
<gene>
    <name evidence="2" type="ORF">KC19_12G091400</name>
</gene>
<keyword evidence="1" id="KW-0732">Signal</keyword>
<sequence>MCRSHARQAGWLMLRTHAAWWSTKLQQVPVPENQVHHSEGRNCWHSRRYGLAARSGTYSGTPGHRHWLTG</sequence>
<evidence type="ECO:0008006" key="4">
    <source>
        <dbReference type="Google" id="ProtNLM"/>
    </source>
</evidence>
<name>A0A8T0G586_CERPU</name>
<evidence type="ECO:0000313" key="3">
    <source>
        <dbReference type="Proteomes" id="UP000822688"/>
    </source>
</evidence>
<dbReference type="AlphaFoldDB" id="A0A8T0G586"/>
<keyword evidence="3" id="KW-1185">Reference proteome</keyword>
<dbReference type="Proteomes" id="UP000822688">
    <property type="component" value="Chromosome 12"/>
</dbReference>
<protein>
    <recommendedName>
        <fullName evidence="4">Secreted protein</fullName>
    </recommendedName>
</protein>
<evidence type="ECO:0000313" key="2">
    <source>
        <dbReference type="EMBL" id="KAG0554433.1"/>
    </source>
</evidence>
<feature type="signal peptide" evidence="1">
    <location>
        <begin position="1"/>
        <end position="21"/>
    </location>
</feature>
<feature type="chain" id="PRO_5035797474" description="Secreted protein" evidence="1">
    <location>
        <begin position="22"/>
        <end position="70"/>
    </location>
</feature>